<dbReference type="InterPro" id="IPR027417">
    <property type="entry name" value="P-loop_NTPase"/>
</dbReference>
<dbReference type="WBParaSite" id="L893_g10629.t1">
    <property type="protein sequence ID" value="L893_g10629.t1"/>
    <property type="gene ID" value="L893_g10629"/>
</dbReference>
<dbReference type="Gene3D" id="3.40.50.300">
    <property type="entry name" value="P-loop containing nucleotide triphosphate hydrolases"/>
    <property type="match status" value="1"/>
</dbReference>
<name>A0A1I7XY17_9BILA</name>
<sequence length="237" mass="26790">MLWTTKVLCYSLLRIFPASSMFPGLMVTLICIAINKGYCTRWKGPDSQQTKSSALYGSFLLHSSRITSSVIFIYQAFWILHESSLLESSDDGVLPFKMARHQFPVRPGFAMTINKSQGQTFDHVGIDLEQEVFGHGQLYVAFSRATSATGVRIIMVTLNTLLSQKQISQLWPKQKLFTQWIHRPDNRKSAPAEGLLVSRSIRLPPRAIAVEDTESHSARRNNVDCFAAILFSFFQIQ</sequence>
<dbReference type="GO" id="GO:0005657">
    <property type="term" value="C:replication fork"/>
    <property type="evidence" value="ECO:0007669"/>
    <property type="project" value="TreeGrafter"/>
</dbReference>
<dbReference type="CDD" id="cd18809">
    <property type="entry name" value="SF1_C_RecD"/>
    <property type="match status" value="1"/>
</dbReference>
<keyword evidence="1" id="KW-0812">Transmembrane</keyword>
<dbReference type="AlphaFoldDB" id="A0A1I7XY17"/>
<organism evidence="2 3">
    <name type="scientific">Steinernema glaseri</name>
    <dbReference type="NCBI Taxonomy" id="37863"/>
    <lineage>
        <taxon>Eukaryota</taxon>
        <taxon>Metazoa</taxon>
        <taxon>Ecdysozoa</taxon>
        <taxon>Nematoda</taxon>
        <taxon>Chromadorea</taxon>
        <taxon>Rhabditida</taxon>
        <taxon>Tylenchina</taxon>
        <taxon>Panagrolaimomorpha</taxon>
        <taxon>Strongyloidoidea</taxon>
        <taxon>Steinernematidae</taxon>
        <taxon>Steinernema</taxon>
    </lineage>
</organism>
<feature type="transmembrane region" description="Helical" evidence="1">
    <location>
        <begin position="12"/>
        <end position="34"/>
    </location>
</feature>
<dbReference type="GO" id="GO:0006260">
    <property type="term" value="P:DNA replication"/>
    <property type="evidence" value="ECO:0007669"/>
    <property type="project" value="TreeGrafter"/>
</dbReference>
<dbReference type="SUPFAM" id="SSF52540">
    <property type="entry name" value="P-loop containing nucleoside triphosphate hydrolases"/>
    <property type="match status" value="1"/>
</dbReference>
<keyword evidence="1" id="KW-1133">Transmembrane helix</keyword>
<dbReference type="Proteomes" id="UP000095287">
    <property type="component" value="Unplaced"/>
</dbReference>
<accession>A0A1I7XY17</accession>
<dbReference type="PANTHER" id="PTHR23274:SF51">
    <property type="entry name" value="OS03G0423850 PROTEIN"/>
    <property type="match status" value="1"/>
</dbReference>
<dbReference type="FunFam" id="3.40.50.300:FF:002884">
    <property type="entry name" value="ATP-dependent DNA helicase"/>
    <property type="match status" value="1"/>
</dbReference>
<reference evidence="3" key="1">
    <citation type="submission" date="2016-11" db="UniProtKB">
        <authorList>
            <consortium name="WormBaseParasite"/>
        </authorList>
    </citation>
    <scope>IDENTIFICATION</scope>
</reference>
<protein>
    <submittedName>
        <fullName evidence="3">UvrD_C_2 domain-containing protein</fullName>
    </submittedName>
</protein>
<dbReference type="PANTHER" id="PTHR23274">
    <property type="entry name" value="DNA HELICASE-RELATED"/>
    <property type="match status" value="1"/>
</dbReference>
<evidence type="ECO:0000313" key="2">
    <source>
        <dbReference type="Proteomes" id="UP000095287"/>
    </source>
</evidence>
<evidence type="ECO:0000313" key="3">
    <source>
        <dbReference type="WBParaSite" id="L893_g10629.t1"/>
    </source>
</evidence>
<proteinExistence type="predicted"/>
<keyword evidence="1" id="KW-0472">Membrane</keyword>
<evidence type="ECO:0000256" key="1">
    <source>
        <dbReference type="SAM" id="Phobius"/>
    </source>
</evidence>
<keyword evidence="2" id="KW-1185">Reference proteome</keyword>